<protein>
    <submittedName>
        <fullName evidence="2">Uncharacterized protein</fullName>
    </submittedName>
</protein>
<keyword evidence="1" id="KW-1133">Transmembrane helix</keyword>
<sequence length="175" mass="20635">MESFQDNHYILYWLFQILTFVGAFTILQGLVYFIKPYEYESITVKNVDKIDKTAVYNDYDIIEEIDFDKKNEFPNHKTIIISPQDSLMSSIEFSELSNDLTHFKKSSIQFRTSELEPQQYLLLRVPTTDMTGIIQINFKINYKKGSYEFSPNMRNGHEDKVVLKVKKTLTSFINK</sequence>
<name>A0A8S5QZL8_9CAUD</name>
<accession>A0A8S5QZL8</accession>
<evidence type="ECO:0000313" key="2">
    <source>
        <dbReference type="EMBL" id="DAE24283.1"/>
    </source>
</evidence>
<reference evidence="2" key="1">
    <citation type="journal article" date="2021" name="Proc. Natl. Acad. Sci. U.S.A.">
        <title>A Catalog of Tens of Thousands of Viruses from Human Metagenomes Reveals Hidden Associations with Chronic Diseases.</title>
        <authorList>
            <person name="Tisza M.J."/>
            <person name="Buck C.B."/>
        </authorList>
    </citation>
    <scope>NUCLEOTIDE SEQUENCE</scope>
    <source>
        <strain evidence="2">CtJhT5</strain>
    </source>
</reference>
<evidence type="ECO:0000256" key="1">
    <source>
        <dbReference type="SAM" id="Phobius"/>
    </source>
</evidence>
<organism evidence="2">
    <name type="scientific">Siphoviridae sp. ctJhT5</name>
    <dbReference type="NCBI Taxonomy" id="2826242"/>
    <lineage>
        <taxon>Viruses</taxon>
        <taxon>Duplodnaviria</taxon>
        <taxon>Heunggongvirae</taxon>
        <taxon>Uroviricota</taxon>
        <taxon>Caudoviricetes</taxon>
    </lineage>
</organism>
<proteinExistence type="predicted"/>
<dbReference type="EMBL" id="BK015771">
    <property type="protein sequence ID" value="DAE24283.1"/>
    <property type="molecule type" value="Genomic_DNA"/>
</dbReference>
<keyword evidence="1" id="KW-0472">Membrane</keyword>
<keyword evidence="1" id="KW-0812">Transmembrane</keyword>
<feature type="transmembrane region" description="Helical" evidence="1">
    <location>
        <begin position="12"/>
        <end position="34"/>
    </location>
</feature>